<dbReference type="InterPro" id="IPR016181">
    <property type="entry name" value="Acyl_CoA_acyltransferase"/>
</dbReference>
<dbReference type="EMBL" id="CP050296">
    <property type="protein sequence ID" value="QND59556.1"/>
    <property type="molecule type" value="Genomic_DNA"/>
</dbReference>
<protein>
    <submittedName>
        <fullName evidence="3">GNAT family N-acetyltransferase</fullName>
    </submittedName>
</protein>
<accession>A0A7G6SYH4</accession>
<keyword evidence="3" id="KW-0808">Transferase</keyword>
<feature type="region of interest" description="Disordered" evidence="1">
    <location>
        <begin position="1"/>
        <end position="22"/>
    </location>
</feature>
<name>A0A7G6SYH4_9HYPH</name>
<dbReference type="SUPFAM" id="SSF55729">
    <property type="entry name" value="Acyl-CoA N-acyltransferases (Nat)"/>
    <property type="match status" value="1"/>
</dbReference>
<organism evidence="3 4">
    <name type="scientific">Mesorhizobium huakuii</name>
    <dbReference type="NCBI Taxonomy" id="28104"/>
    <lineage>
        <taxon>Bacteria</taxon>
        <taxon>Pseudomonadati</taxon>
        <taxon>Pseudomonadota</taxon>
        <taxon>Alphaproteobacteria</taxon>
        <taxon>Hyphomicrobiales</taxon>
        <taxon>Phyllobacteriaceae</taxon>
        <taxon>Mesorhizobium</taxon>
    </lineage>
</organism>
<reference evidence="4" key="1">
    <citation type="journal article" date="2020" name="Mol. Plant Microbe">
        <title>Rhizobial microsymbionts of the narrowly endemic Oxytropis species growing in Kamchatka are characterized by significant genetic diversity and possess a set of genes that are associated with T3SS and T6SS secretion systems and can affect the development of symbiosis.</title>
        <authorList>
            <person name="Safronova V."/>
            <person name="Guro P."/>
            <person name="Sazanova A."/>
            <person name="Kuznetsova I."/>
            <person name="Belimov A."/>
            <person name="Yakubov V."/>
            <person name="Chirak E."/>
            <person name="Afonin A."/>
            <person name="Gogolev Y."/>
            <person name="Andronov E."/>
            <person name="Tikhonovich I."/>
        </authorList>
    </citation>
    <scope>NUCLEOTIDE SEQUENCE [LARGE SCALE GENOMIC DNA]</scope>
    <source>
        <strain evidence="4">583</strain>
    </source>
</reference>
<dbReference type="Proteomes" id="UP000515465">
    <property type="component" value="Chromosome"/>
</dbReference>
<evidence type="ECO:0000313" key="3">
    <source>
        <dbReference type="EMBL" id="QND59556.1"/>
    </source>
</evidence>
<proteinExistence type="predicted"/>
<dbReference type="Pfam" id="PF13480">
    <property type="entry name" value="Acetyltransf_6"/>
    <property type="match status" value="1"/>
</dbReference>
<sequence>MPAGGEAVSLENVDESQADRVENSPRQVEALVELFNEVPARDLVRNLAVRVEAFEVAGRIFPLTLNDASEAPNCYICCPSSAYIDYAIDETRNFASSPLLERMVRALVRACAPLVKASGLDHQVQVNNWLYSTNPVPRLERAAIAEMRTELTTRFPDRAIVIRSLNDIADPSTIAALKAQGFRMLAARQIYIFADRSAAPSTTRDMKRDRSRLRSTPFRLVGDRDFSEADYVRSEELYAMLYLDKYTPLNPHYTARYIGEMHRRGILRLVGLRDNGSGRLVAVTGLFENGRTLTQPIVGYDTSLPIGDGLYRMMMAMAQDHATARGLFFNMSAGAADFKRRRGAVPAIEYNAVYVRHLPLGRRVAVRIMETVLASIGVPLLRRFEL</sequence>
<evidence type="ECO:0000259" key="2">
    <source>
        <dbReference type="Pfam" id="PF13480"/>
    </source>
</evidence>
<dbReference type="AlphaFoldDB" id="A0A7G6SYH4"/>
<feature type="domain" description="BioF2-like acetyltransferase" evidence="2">
    <location>
        <begin position="202"/>
        <end position="340"/>
    </location>
</feature>
<evidence type="ECO:0000313" key="4">
    <source>
        <dbReference type="Proteomes" id="UP000515465"/>
    </source>
</evidence>
<dbReference type="GO" id="GO:0016740">
    <property type="term" value="F:transferase activity"/>
    <property type="evidence" value="ECO:0007669"/>
    <property type="project" value="UniProtKB-KW"/>
</dbReference>
<gene>
    <name evidence="3" type="ORF">HB778_25515</name>
</gene>
<evidence type="ECO:0000256" key="1">
    <source>
        <dbReference type="SAM" id="MobiDB-lite"/>
    </source>
</evidence>
<dbReference type="InterPro" id="IPR038740">
    <property type="entry name" value="BioF2-like_GNAT_dom"/>
</dbReference>